<reference evidence="1 2" key="1">
    <citation type="journal article" date="2015" name="Genome Announc.">
        <title>Expanding the biotechnology potential of lactobacilli through comparative genomics of 213 strains and associated genera.</title>
        <authorList>
            <person name="Sun Z."/>
            <person name="Harris H.M."/>
            <person name="McCann A."/>
            <person name="Guo C."/>
            <person name="Argimon S."/>
            <person name="Zhang W."/>
            <person name="Yang X."/>
            <person name="Jeffery I.B."/>
            <person name="Cooney J.C."/>
            <person name="Kagawa T.F."/>
            <person name="Liu W."/>
            <person name="Song Y."/>
            <person name="Salvetti E."/>
            <person name="Wrobel A."/>
            <person name="Rasinkangas P."/>
            <person name="Parkhill J."/>
            <person name="Rea M.C."/>
            <person name="O'Sullivan O."/>
            <person name="Ritari J."/>
            <person name="Douillard F.P."/>
            <person name="Paul Ross R."/>
            <person name="Yang R."/>
            <person name="Briner A.E."/>
            <person name="Felis G.E."/>
            <person name="de Vos W.M."/>
            <person name="Barrangou R."/>
            <person name="Klaenhammer T.R."/>
            <person name="Caufield P.W."/>
            <person name="Cui Y."/>
            <person name="Zhang H."/>
            <person name="O'Toole P.W."/>
        </authorList>
    </citation>
    <scope>NUCLEOTIDE SEQUENCE [LARGE SCALE GENOMIC DNA]</scope>
    <source>
        <strain evidence="1 2">DSM 21376</strain>
    </source>
</reference>
<keyword evidence="2" id="KW-1185">Reference proteome</keyword>
<comment type="caution">
    <text evidence="1">The sequence shown here is derived from an EMBL/GenBank/DDBJ whole genome shotgun (WGS) entry which is preliminary data.</text>
</comment>
<dbReference type="PATRIC" id="fig|1423806.3.peg.1294"/>
<proteinExistence type="predicted"/>
<gene>
    <name evidence="1" type="ORF">FD15_GL001273</name>
</gene>
<dbReference type="EMBL" id="AYZF01000013">
    <property type="protein sequence ID" value="KRN06084.1"/>
    <property type="molecule type" value="Genomic_DNA"/>
</dbReference>
<dbReference type="eggNOG" id="ENOG50309U4">
    <property type="taxonomic scope" value="Bacteria"/>
</dbReference>
<protein>
    <submittedName>
        <fullName evidence="1">Uncharacterized protein</fullName>
    </submittedName>
</protein>
<dbReference type="AlphaFoldDB" id="A0A0R2E105"/>
<evidence type="ECO:0000313" key="2">
    <source>
        <dbReference type="Proteomes" id="UP000050961"/>
    </source>
</evidence>
<organism evidence="1 2">
    <name type="scientific">Liquorilactobacillus sucicola DSM 21376 = JCM 15457</name>
    <dbReference type="NCBI Taxonomy" id="1423806"/>
    <lineage>
        <taxon>Bacteria</taxon>
        <taxon>Bacillati</taxon>
        <taxon>Bacillota</taxon>
        <taxon>Bacilli</taxon>
        <taxon>Lactobacillales</taxon>
        <taxon>Lactobacillaceae</taxon>
        <taxon>Liquorilactobacillus</taxon>
    </lineage>
</organism>
<dbReference type="Proteomes" id="UP000050961">
    <property type="component" value="Unassembled WGS sequence"/>
</dbReference>
<dbReference type="STRING" id="1423806.FD15_GL001273"/>
<sequence>MYTKKALKILHSIYLKYNFIKKKEGILLKISNYFDVDTKSLNCFNIETATDTKRYLDPTKIVFSNNKYFNHDLASKKIGDFFKTLLELHDDNRENEILELLKNIHEVNDTHLGESKNKVNGHGPKFDALVEAMNTISDIEKIVKLDKNVILSTSLVFNIFVLDFGPDSYSDLITNIIYAELSDYTEKILKVYGQKMLPHKADRFSWNEKKHSWEKIVVKYFEIDGERIVLFPKKIAVSSHQGSSVKYLQSVIFDKIRADLLKNDPKFKANQKELKKIVKGMYPGMTSKEIDISLTKTNPDLFLKFCEKLTKDNKGKS</sequence>
<name>A0A0R2E105_9LACO</name>
<evidence type="ECO:0000313" key="1">
    <source>
        <dbReference type="EMBL" id="KRN06084.1"/>
    </source>
</evidence>
<accession>A0A0R2E105</accession>